<sequence length="1049" mass="118748">MKAIQNSPMLSDPGRKRSEVASFFTRHWGDSFVSKTTISASPQLPRITDGHFRQYLSTTAKKHRQYLKARKSLRKALIRQAEETTIEIDEVPQIFFSADFCFKDRLYFESVFLEPHLDENDRLVSEYEKRRKASYTPKPLSEATRTDSLNSVQSLQNQLPIEASGGRLFRPYKQLHNRLEYFHDTIGILLNHQLESKSEEFWKTVHSYTASQSELEQQVNNRRDSEIDLSHLPLKPAIESAIEKSRLVRKNMQKAKEEIYEKSRKIVNLYLARENRQKLLLKLNDIACLRDAQNTVQMLLNQNDFPKALECIETAQEVLNSDLRGVLCFRHLSSQLQEMNKIIAKMLKEEFVSLIQREFGKPIEKESECSYQEGQLHPVILGLLRCKDYSFTQILKEEIVEAVKNTVRQVVRGRIIECDSNLEGYDPSLVSLGEQIAKMTVTQWVDTLKAVLRSLYLLCCRVMSIQELILDNLALVEDLATPNRTSSPQPPHFGNVSQNSELEEAATTQSYNIRRNTSQTSFHSVASALSLPLLPSTSSLDPENKNFIKPRYSKSEQASIAAEDSIHEDDRDTPTMDDEALRKGSAATDMTMGDDSKSNSMARFSSPNSQNPSILLAVVCCDLKQVKSVTPLLLEHAIISCEERAGKLILARSKGGLLEKCSPETFAEVSKMVFIFVDKCRSINNPANTSDMNGGESLSTQVTSIRSPLQSAMQQQTTKYIAKFHERKRQKLGIILDSELWKPIDLPPVFQQLIDEYSKTGHLLDIPSILSSDSEADTLSSRPSTGSSSNEILEGPQRDYVVVDGEKFIVIGTALILLRILAQYCSLLVIFPQCVAELLLNVVEILKSFNSRTCQLILGAGALQLVGLKTISVKHLALASRSLQLVAKFIPVIRKEFENHLPVDRHNTLRHFDKALKDFQDHIDEISNKLLIVMDNHLISALNEWKVDEKGAEKAPTPAFQLIVKQIGKFYSGYSSVMPPKLSTEILHRIHANFRIYLKQHLQARGITPHNSLIYGMASQDFAYYVENMAAFPDCQFFPSDTLSEVQKA</sequence>
<keyword evidence="5" id="KW-0653">Protein transport</keyword>
<feature type="domain" description="Vacuolar protein sorting-associated protein 54 N-terminal" evidence="10">
    <location>
        <begin position="237"/>
        <end position="355"/>
    </location>
</feature>
<evidence type="ECO:0000256" key="6">
    <source>
        <dbReference type="ARBA" id="ARBA00023034"/>
    </source>
</evidence>
<feature type="domain" description="Vacuolar protein sorting-associated protein 54 C-terminal" evidence="9">
    <location>
        <begin position="806"/>
        <end position="936"/>
    </location>
</feature>
<dbReference type="InterPro" id="IPR039745">
    <property type="entry name" value="Vps54"/>
</dbReference>
<evidence type="ECO:0000259" key="10">
    <source>
        <dbReference type="Pfam" id="PF10475"/>
    </source>
</evidence>
<feature type="compositionally biased region" description="Polar residues" evidence="8">
    <location>
        <begin position="495"/>
        <end position="507"/>
    </location>
</feature>
<dbReference type="PANTHER" id="PTHR12965">
    <property type="entry name" value="VACUOLAR PROTEIN SORTING 54"/>
    <property type="match status" value="1"/>
</dbReference>
<dbReference type="GO" id="GO:0015031">
    <property type="term" value="P:protein transport"/>
    <property type="evidence" value="ECO:0007669"/>
    <property type="project" value="UniProtKB-KW"/>
</dbReference>
<protein>
    <recommendedName>
        <fullName evidence="3">Vacuolar protein sorting-associated protein 54</fullName>
    </recommendedName>
</protein>
<feature type="region of interest" description="Disordered" evidence="8">
    <location>
        <begin position="540"/>
        <end position="608"/>
    </location>
</feature>
<dbReference type="Pfam" id="PF10475">
    <property type="entry name" value="Vps54_N"/>
    <property type="match status" value="1"/>
</dbReference>
<evidence type="ECO:0000256" key="2">
    <source>
        <dbReference type="ARBA" id="ARBA00009150"/>
    </source>
</evidence>
<comment type="similarity">
    <text evidence="2">Belongs to the VPS54 family.</text>
</comment>
<evidence type="ECO:0000256" key="5">
    <source>
        <dbReference type="ARBA" id="ARBA00022927"/>
    </source>
</evidence>
<comment type="caution">
    <text evidence="11">The sequence shown here is derived from an EMBL/GenBank/DDBJ whole genome shotgun (WGS) entry which is preliminary data.</text>
</comment>
<evidence type="ECO:0000256" key="3">
    <source>
        <dbReference type="ARBA" id="ARBA00017665"/>
    </source>
</evidence>
<feature type="compositionally biased region" description="Polar residues" evidence="8">
    <location>
        <begin position="598"/>
        <end position="608"/>
    </location>
</feature>
<dbReference type="InterPro" id="IPR012501">
    <property type="entry name" value="Vps54_C"/>
</dbReference>
<accession>A0AAD4N8H2</accession>
<dbReference type="GO" id="GO:0019905">
    <property type="term" value="F:syntaxin binding"/>
    <property type="evidence" value="ECO:0007669"/>
    <property type="project" value="TreeGrafter"/>
</dbReference>
<evidence type="ECO:0000259" key="9">
    <source>
        <dbReference type="Pfam" id="PF07928"/>
    </source>
</evidence>
<gene>
    <name evidence="11" type="ORF">DdX_04775</name>
</gene>
<evidence type="ECO:0000256" key="4">
    <source>
        <dbReference type="ARBA" id="ARBA00022448"/>
    </source>
</evidence>
<evidence type="ECO:0000256" key="8">
    <source>
        <dbReference type="SAM" id="MobiDB-lite"/>
    </source>
</evidence>
<feature type="compositionally biased region" description="Basic and acidic residues" evidence="8">
    <location>
        <begin position="564"/>
        <end position="582"/>
    </location>
</feature>
<dbReference type="Pfam" id="PF07928">
    <property type="entry name" value="Vps54"/>
    <property type="match status" value="1"/>
</dbReference>
<organism evidence="11 12">
    <name type="scientific">Ditylenchus destructor</name>
    <dbReference type="NCBI Taxonomy" id="166010"/>
    <lineage>
        <taxon>Eukaryota</taxon>
        <taxon>Metazoa</taxon>
        <taxon>Ecdysozoa</taxon>
        <taxon>Nematoda</taxon>
        <taxon>Chromadorea</taxon>
        <taxon>Rhabditida</taxon>
        <taxon>Tylenchina</taxon>
        <taxon>Tylenchomorpha</taxon>
        <taxon>Sphaerularioidea</taxon>
        <taxon>Anguinidae</taxon>
        <taxon>Anguininae</taxon>
        <taxon>Ditylenchus</taxon>
    </lineage>
</organism>
<dbReference type="GO" id="GO:0000938">
    <property type="term" value="C:GARP complex"/>
    <property type="evidence" value="ECO:0007669"/>
    <property type="project" value="InterPro"/>
</dbReference>
<dbReference type="InterPro" id="IPR019515">
    <property type="entry name" value="VPS54_N"/>
</dbReference>
<reference evidence="11" key="1">
    <citation type="submission" date="2022-01" db="EMBL/GenBank/DDBJ databases">
        <title>Genome Sequence Resource for Two Populations of Ditylenchus destructor, the Migratory Endoparasitic Phytonematode.</title>
        <authorList>
            <person name="Zhang H."/>
            <person name="Lin R."/>
            <person name="Xie B."/>
        </authorList>
    </citation>
    <scope>NUCLEOTIDE SEQUENCE</scope>
    <source>
        <strain evidence="11">BazhouSP</strain>
    </source>
</reference>
<name>A0AAD4N8H2_9BILA</name>
<keyword evidence="12" id="KW-1185">Reference proteome</keyword>
<dbReference type="GO" id="GO:0006896">
    <property type="term" value="P:Golgi to vacuole transport"/>
    <property type="evidence" value="ECO:0007669"/>
    <property type="project" value="TreeGrafter"/>
</dbReference>
<dbReference type="GO" id="GO:0005829">
    <property type="term" value="C:cytosol"/>
    <property type="evidence" value="ECO:0007669"/>
    <property type="project" value="GOC"/>
</dbReference>
<keyword evidence="6" id="KW-0333">Golgi apparatus</keyword>
<dbReference type="AlphaFoldDB" id="A0AAD4N8H2"/>
<evidence type="ECO:0000313" key="12">
    <source>
        <dbReference type="Proteomes" id="UP001201812"/>
    </source>
</evidence>
<evidence type="ECO:0000313" key="11">
    <source>
        <dbReference type="EMBL" id="KAI1720539.1"/>
    </source>
</evidence>
<dbReference type="EMBL" id="JAKKPZ010000005">
    <property type="protein sequence ID" value="KAI1720539.1"/>
    <property type="molecule type" value="Genomic_DNA"/>
</dbReference>
<keyword evidence="4" id="KW-0813">Transport</keyword>
<proteinExistence type="inferred from homology"/>
<evidence type="ECO:0000256" key="7">
    <source>
        <dbReference type="ARBA" id="ARBA00023054"/>
    </source>
</evidence>
<dbReference type="PANTHER" id="PTHR12965:SF0">
    <property type="entry name" value="VACUOLAR PROTEIN SORTING-ASSOCIATED PROTEIN 54"/>
    <property type="match status" value="1"/>
</dbReference>
<dbReference type="Proteomes" id="UP001201812">
    <property type="component" value="Unassembled WGS sequence"/>
</dbReference>
<dbReference type="Gene3D" id="1.20.1280.130">
    <property type="match status" value="1"/>
</dbReference>
<evidence type="ECO:0000256" key="1">
    <source>
        <dbReference type="ARBA" id="ARBA00004601"/>
    </source>
</evidence>
<dbReference type="GO" id="GO:0042147">
    <property type="term" value="P:retrograde transport, endosome to Golgi"/>
    <property type="evidence" value="ECO:0007669"/>
    <property type="project" value="InterPro"/>
</dbReference>
<dbReference type="Gene3D" id="6.10.250.860">
    <property type="match status" value="1"/>
</dbReference>
<comment type="subcellular location">
    <subcellularLocation>
        <location evidence="1">Golgi apparatus</location>
        <location evidence="1">trans-Golgi network</location>
    </subcellularLocation>
</comment>
<feature type="region of interest" description="Disordered" evidence="8">
    <location>
        <begin position="482"/>
        <end position="507"/>
    </location>
</feature>
<keyword evidence="7" id="KW-0175">Coiled coil</keyword>